<dbReference type="Gene3D" id="3.40.50.2000">
    <property type="entry name" value="Glycogen Phosphorylase B"/>
    <property type="match status" value="1"/>
</dbReference>
<proteinExistence type="predicted"/>
<dbReference type="OrthoDB" id="186663at2"/>
<keyword evidence="1" id="KW-0808">Transferase</keyword>
<dbReference type="SUPFAM" id="SSF53756">
    <property type="entry name" value="UDP-Glycosyltransferase/glycogen phosphorylase"/>
    <property type="match status" value="1"/>
</dbReference>
<name>A0A4Q1C479_9BACT</name>
<evidence type="ECO:0000313" key="2">
    <source>
        <dbReference type="Proteomes" id="UP000290218"/>
    </source>
</evidence>
<dbReference type="PANTHER" id="PTHR46401:SF9">
    <property type="entry name" value="MANNOSYLTRANSFERASE A"/>
    <property type="match status" value="1"/>
</dbReference>
<dbReference type="RefSeq" id="WP_129048803.1">
    <property type="nucleotide sequence ID" value="NZ_SDHX01000002.1"/>
</dbReference>
<dbReference type="Proteomes" id="UP000290218">
    <property type="component" value="Unassembled WGS sequence"/>
</dbReference>
<gene>
    <name evidence="1" type="ORF">ESB00_16075</name>
</gene>
<protein>
    <submittedName>
        <fullName evidence="1">Glycosyltransferase family 1 protein</fullName>
    </submittedName>
</protein>
<sequence length="395" mass="42340">MSARPILFDATHTSHTSAQTGIQRVCRTFFNELCATGPVTPVCYDPHLIGWRPLRKDETAVLRDQSGGAGKSRGAKWTLRQKLTGAGARWLGRKPTLPEAAGLICPELFSAKVGARLPELLVRTAGPRVAIFYDAIALKFPELTPAGTVARFPAYLRELLVFDGIAAISEDSAVALRDYWKWLGVAAVPPVHAIPLAIDRSLTEPHAAPTSSDVPRILCVCTIEGRKNHLALLEACESLWAGGLKFELQLIGMPRPDTAGAALARIASLQQAGRPVIFPGAVPEAELHAAYRGCAFTVYPSIIEGFGMPVLESLQHGKPCICSGRGALGESAHGGGCVPLDTVDAATLAAAVRRLLEHPADLAALADAARARWLKSWPDYAAEFTGWMQSLHRRS</sequence>
<accession>A0A4Q1C479</accession>
<evidence type="ECO:0000313" key="1">
    <source>
        <dbReference type="EMBL" id="RXK53214.1"/>
    </source>
</evidence>
<comment type="caution">
    <text evidence="1">The sequence shown here is derived from an EMBL/GenBank/DDBJ whole genome shotgun (WGS) entry which is preliminary data.</text>
</comment>
<keyword evidence="2" id="KW-1185">Reference proteome</keyword>
<dbReference type="EMBL" id="SDHX01000002">
    <property type="protein sequence ID" value="RXK53214.1"/>
    <property type="molecule type" value="Genomic_DNA"/>
</dbReference>
<organism evidence="1 2">
    <name type="scientific">Oleiharenicola lentus</name>
    <dbReference type="NCBI Taxonomy" id="2508720"/>
    <lineage>
        <taxon>Bacteria</taxon>
        <taxon>Pseudomonadati</taxon>
        <taxon>Verrucomicrobiota</taxon>
        <taxon>Opitutia</taxon>
        <taxon>Opitutales</taxon>
        <taxon>Opitutaceae</taxon>
        <taxon>Oleiharenicola</taxon>
    </lineage>
</organism>
<dbReference type="GO" id="GO:0016757">
    <property type="term" value="F:glycosyltransferase activity"/>
    <property type="evidence" value="ECO:0007669"/>
    <property type="project" value="TreeGrafter"/>
</dbReference>
<dbReference type="AlphaFoldDB" id="A0A4Q1C479"/>
<dbReference type="Pfam" id="PF13692">
    <property type="entry name" value="Glyco_trans_1_4"/>
    <property type="match status" value="1"/>
</dbReference>
<dbReference type="PANTHER" id="PTHR46401">
    <property type="entry name" value="GLYCOSYLTRANSFERASE WBBK-RELATED"/>
    <property type="match status" value="1"/>
</dbReference>
<reference evidence="1 2" key="1">
    <citation type="submission" date="2019-01" db="EMBL/GenBank/DDBJ databases">
        <title>Lacunisphaera sp. strain TWA-58.</title>
        <authorList>
            <person name="Chen W.-M."/>
        </authorList>
    </citation>
    <scope>NUCLEOTIDE SEQUENCE [LARGE SCALE GENOMIC DNA]</scope>
    <source>
        <strain evidence="1 2">TWA-58</strain>
    </source>
</reference>